<dbReference type="Pfam" id="PF02630">
    <property type="entry name" value="SCO1-SenC"/>
    <property type="match status" value="1"/>
</dbReference>
<dbReference type="Gene3D" id="3.40.30.10">
    <property type="entry name" value="Glutaredoxin"/>
    <property type="match status" value="1"/>
</dbReference>
<accession>A0ABT2X285</accession>
<organism evidence="2 3">
    <name type="scientific">Albidovulum salinarum</name>
    <dbReference type="NCBI Taxonomy" id="2984153"/>
    <lineage>
        <taxon>Bacteria</taxon>
        <taxon>Pseudomonadati</taxon>
        <taxon>Pseudomonadota</taxon>
        <taxon>Alphaproteobacteria</taxon>
        <taxon>Rhodobacterales</taxon>
        <taxon>Paracoccaceae</taxon>
        <taxon>Albidovulum</taxon>
    </lineage>
</organism>
<dbReference type="PANTHER" id="PTHR12151:SF25">
    <property type="entry name" value="LINALOOL DEHYDRATASE_ISOMERASE DOMAIN-CONTAINING PROTEIN"/>
    <property type="match status" value="1"/>
</dbReference>
<gene>
    <name evidence="2" type="ORF">OEZ60_08555</name>
</gene>
<dbReference type="Proteomes" id="UP001209535">
    <property type="component" value="Unassembled WGS sequence"/>
</dbReference>
<comment type="caution">
    <text evidence="2">The sequence shown here is derived from an EMBL/GenBank/DDBJ whole genome shotgun (WGS) entry which is preliminary data.</text>
</comment>
<dbReference type="CDD" id="cd02968">
    <property type="entry name" value="SCO"/>
    <property type="match status" value="1"/>
</dbReference>
<evidence type="ECO:0000256" key="1">
    <source>
        <dbReference type="ARBA" id="ARBA00010996"/>
    </source>
</evidence>
<evidence type="ECO:0000313" key="3">
    <source>
        <dbReference type="Proteomes" id="UP001209535"/>
    </source>
</evidence>
<dbReference type="EMBL" id="JAOVQO010000007">
    <property type="protein sequence ID" value="MCU9848055.1"/>
    <property type="molecule type" value="Genomic_DNA"/>
</dbReference>
<dbReference type="PANTHER" id="PTHR12151">
    <property type="entry name" value="ELECTRON TRANSPORT PROTIN SCO1/SENC FAMILY MEMBER"/>
    <property type="match status" value="1"/>
</dbReference>
<dbReference type="InterPro" id="IPR003782">
    <property type="entry name" value="SCO1/SenC"/>
</dbReference>
<dbReference type="SUPFAM" id="SSF52833">
    <property type="entry name" value="Thioredoxin-like"/>
    <property type="match status" value="1"/>
</dbReference>
<protein>
    <submittedName>
        <fullName evidence="2">SCO family protein</fullName>
    </submittedName>
</protein>
<comment type="similarity">
    <text evidence="1">Belongs to the SCO1/2 family.</text>
</comment>
<evidence type="ECO:0000313" key="2">
    <source>
        <dbReference type="EMBL" id="MCU9848055.1"/>
    </source>
</evidence>
<sequence length="210" mass="23148">MPISTRTYAAAAVSAVAIGLVAIYAVTVNGTDRFEACRESRISGGAAAIGGAFTLTDEDGRSVTERDVLTKPSLVYFGYTFCPDICPADTGRNAEAVDILEEMGYEVTPVMISVDPKRDTPEVLKEWTDYIHPRMIGLTGTDEQINTVAKSYRTYFKVPDSTGDDFYLVDHMTQTYLMLPEIGFVDFFSRDDTPEDIASRTTCFIEAARE</sequence>
<dbReference type="RefSeq" id="WP_263335100.1">
    <property type="nucleotide sequence ID" value="NZ_JAOVQO010000007.1"/>
</dbReference>
<name>A0ABT2X285_9RHOB</name>
<proteinExistence type="inferred from homology"/>
<keyword evidence="3" id="KW-1185">Reference proteome</keyword>
<dbReference type="InterPro" id="IPR036249">
    <property type="entry name" value="Thioredoxin-like_sf"/>
</dbReference>
<reference evidence="2 3" key="1">
    <citation type="submission" date="2022-10" db="EMBL/GenBank/DDBJ databases">
        <title>Defluviimonas sp. nov., isolated from ocean surface sediments.</title>
        <authorList>
            <person name="He W."/>
            <person name="Wang L."/>
            <person name="Zhang D.-F."/>
        </authorList>
    </citation>
    <scope>NUCLEOTIDE SEQUENCE [LARGE SCALE GENOMIC DNA]</scope>
    <source>
        <strain evidence="2 3">WL0024</strain>
    </source>
</reference>